<name>D9W6M7_9ACTN</name>
<accession>D9W6M7</accession>
<dbReference type="Proteomes" id="UP000003963">
    <property type="component" value="Unassembled WGS sequence"/>
</dbReference>
<gene>
    <name evidence="1" type="ORF">SSOG_02270</name>
</gene>
<evidence type="ECO:0000313" key="1">
    <source>
        <dbReference type="EMBL" id="EFL22558.1"/>
    </source>
</evidence>
<proteinExistence type="predicted"/>
<dbReference type="EMBL" id="GG657754">
    <property type="protein sequence ID" value="EFL22558.1"/>
    <property type="molecule type" value="Genomic_DNA"/>
</dbReference>
<dbReference type="RefSeq" id="WP_009714379.1">
    <property type="nucleotide sequence ID" value="NZ_GG657754.1"/>
</dbReference>
<protein>
    <submittedName>
        <fullName evidence="1">Uncharacterized protein</fullName>
    </submittedName>
</protein>
<evidence type="ECO:0000313" key="2">
    <source>
        <dbReference type="Proteomes" id="UP000003963"/>
    </source>
</evidence>
<reference evidence="1 2" key="1">
    <citation type="submission" date="2009-02" db="EMBL/GenBank/DDBJ databases">
        <title>Annotation of Streptomyces hygroscopicus strain ATCC 53653.</title>
        <authorList>
            <consortium name="The Broad Institute Genome Sequencing Platform"/>
            <consortium name="Broad Institute Microbial Sequencing Center"/>
            <person name="Fischbach M."/>
            <person name="Godfrey P."/>
            <person name="Ward D."/>
            <person name="Young S."/>
            <person name="Zeng Q."/>
            <person name="Koehrsen M."/>
            <person name="Alvarado L."/>
            <person name="Berlin A.M."/>
            <person name="Bochicchio J."/>
            <person name="Borenstein D."/>
            <person name="Chapman S.B."/>
            <person name="Chen Z."/>
            <person name="Engels R."/>
            <person name="Freedman E."/>
            <person name="Gellesch M."/>
            <person name="Goldberg J."/>
            <person name="Griggs A."/>
            <person name="Gujja S."/>
            <person name="Heilman E.R."/>
            <person name="Heiman D.I."/>
            <person name="Hepburn T.A."/>
            <person name="Howarth C."/>
            <person name="Jen D."/>
            <person name="Larson L."/>
            <person name="Lewis B."/>
            <person name="Mehta T."/>
            <person name="Park D."/>
            <person name="Pearson M."/>
            <person name="Richards J."/>
            <person name="Roberts A."/>
            <person name="Saif S."/>
            <person name="Shea T.D."/>
            <person name="Shenoy N."/>
            <person name="Sisk P."/>
            <person name="Stolte C."/>
            <person name="Sykes S.N."/>
            <person name="Thomson T."/>
            <person name="Walk T."/>
            <person name="White J."/>
            <person name="Yandava C."/>
            <person name="Straight P."/>
            <person name="Clardy J."/>
            <person name="Hung D."/>
            <person name="Kolter R."/>
            <person name="Mekalanos J."/>
            <person name="Walker S."/>
            <person name="Walsh C.T."/>
            <person name="Wieland-Brown L.C."/>
            <person name="Haas B."/>
            <person name="Nusbaum C."/>
            <person name="Birren B."/>
        </authorList>
    </citation>
    <scope>NUCLEOTIDE SEQUENCE [LARGE SCALE GENOMIC DNA]</scope>
    <source>
        <strain evidence="1 2">ATCC 53653</strain>
    </source>
</reference>
<dbReference type="AlphaFoldDB" id="D9W6M7"/>
<sequence>MSESTEAGSWDGPWYHVHTEQFEAAFLPGAGEVLDAVDDIDVEVRLPDGSRWSATICTVAHVETLMKRWAASGEALGGRYFWCSDGLIVRDAGISNMVQVLGGLIDNGEFTQVLNRLDD</sequence>
<organism evidence="1 2">
    <name type="scientific">Streptomyces himastatinicus ATCC 53653</name>
    <dbReference type="NCBI Taxonomy" id="457427"/>
    <lineage>
        <taxon>Bacteria</taxon>
        <taxon>Bacillati</taxon>
        <taxon>Actinomycetota</taxon>
        <taxon>Actinomycetes</taxon>
        <taxon>Kitasatosporales</taxon>
        <taxon>Streptomycetaceae</taxon>
        <taxon>Streptomyces</taxon>
        <taxon>Streptomyces violaceusniger group</taxon>
    </lineage>
</organism>
<keyword evidence="2" id="KW-1185">Reference proteome</keyword>
<dbReference type="OrthoDB" id="3394231at2"/>
<dbReference type="HOGENOM" id="CLU_166910_0_0_11"/>